<name>A0A5C6ZJF1_9FLAO</name>
<keyword evidence="1" id="KW-1133">Transmembrane helix</keyword>
<feature type="transmembrane region" description="Helical" evidence="1">
    <location>
        <begin position="87"/>
        <end position="109"/>
    </location>
</feature>
<keyword evidence="1" id="KW-0812">Transmembrane</keyword>
<sequence length="146" mass="16997">MTLITFLVAWFIATVGMTLFSAVWSRMSKNQFREPALLSLIIASNSNNDSIAVNAYKIGWLSHILLGAVFLGVYEILWLFTGLERNFLWAFLFGSGLGVLGIVGWMFMFKTIRDEFEFNYLHYYVHLYFAHLVFSFLALLSYFWFQ</sequence>
<accession>A0A5C6ZJF1</accession>
<reference evidence="2 3" key="1">
    <citation type="submission" date="2019-08" db="EMBL/GenBank/DDBJ databases">
        <title>Genomes of Subsaximicrobium wynnwilliamsii strains.</title>
        <authorList>
            <person name="Bowman J.P."/>
        </authorList>
    </citation>
    <scope>NUCLEOTIDE SEQUENCE [LARGE SCALE GENOMIC DNA]</scope>
    <source>
        <strain evidence="2 3">2-80-2</strain>
    </source>
</reference>
<dbReference type="Proteomes" id="UP000321578">
    <property type="component" value="Unassembled WGS sequence"/>
</dbReference>
<dbReference type="AlphaFoldDB" id="A0A5C6ZJF1"/>
<evidence type="ECO:0008006" key="4">
    <source>
        <dbReference type="Google" id="ProtNLM"/>
    </source>
</evidence>
<keyword evidence="1" id="KW-0472">Membrane</keyword>
<evidence type="ECO:0000313" key="2">
    <source>
        <dbReference type="EMBL" id="TXD89916.1"/>
    </source>
</evidence>
<evidence type="ECO:0000256" key="1">
    <source>
        <dbReference type="SAM" id="Phobius"/>
    </source>
</evidence>
<gene>
    <name evidence="2" type="ORF">ESY86_06875</name>
</gene>
<keyword evidence="3" id="KW-1185">Reference proteome</keyword>
<protein>
    <recommendedName>
        <fullName evidence="4">DUF2938 domain-containing protein</fullName>
    </recommendedName>
</protein>
<dbReference type="RefSeq" id="WP_147085861.1">
    <property type="nucleotide sequence ID" value="NZ_VORM01000028.1"/>
</dbReference>
<proteinExistence type="predicted"/>
<comment type="caution">
    <text evidence="2">The sequence shown here is derived from an EMBL/GenBank/DDBJ whole genome shotgun (WGS) entry which is preliminary data.</text>
</comment>
<organism evidence="2 3">
    <name type="scientific">Subsaximicrobium wynnwilliamsii</name>
    <dbReference type="NCBI Taxonomy" id="291179"/>
    <lineage>
        <taxon>Bacteria</taxon>
        <taxon>Pseudomonadati</taxon>
        <taxon>Bacteroidota</taxon>
        <taxon>Flavobacteriia</taxon>
        <taxon>Flavobacteriales</taxon>
        <taxon>Flavobacteriaceae</taxon>
        <taxon>Subsaximicrobium</taxon>
    </lineage>
</organism>
<dbReference type="EMBL" id="VORO01000005">
    <property type="protein sequence ID" value="TXD89916.1"/>
    <property type="molecule type" value="Genomic_DNA"/>
</dbReference>
<feature type="transmembrane region" description="Helical" evidence="1">
    <location>
        <begin position="6"/>
        <end position="24"/>
    </location>
</feature>
<feature type="transmembrane region" description="Helical" evidence="1">
    <location>
        <begin position="60"/>
        <end position="81"/>
    </location>
</feature>
<dbReference type="OrthoDB" id="673991at2"/>
<evidence type="ECO:0000313" key="3">
    <source>
        <dbReference type="Proteomes" id="UP000321578"/>
    </source>
</evidence>
<feature type="transmembrane region" description="Helical" evidence="1">
    <location>
        <begin position="121"/>
        <end position="145"/>
    </location>
</feature>